<dbReference type="PROSITE" id="PS01324">
    <property type="entry name" value="GLYCOSYL_HYDROL_F4"/>
    <property type="match status" value="1"/>
</dbReference>
<dbReference type="Proteomes" id="UP000006804">
    <property type="component" value="Chromosome"/>
</dbReference>
<dbReference type="STRING" id="688269.Theth_1600"/>
<evidence type="ECO:0000256" key="8">
    <source>
        <dbReference type="ARBA" id="ARBA00023295"/>
    </source>
</evidence>
<comment type="similarity">
    <text evidence="2 12">Belongs to the glycosyl hydrolase 4 family.</text>
</comment>
<dbReference type="InterPro" id="IPR022616">
    <property type="entry name" value="Glyco_hydro_4_C"/>
</dbReference>
<feature type="binding site" evidence="9">
    <location>
        <position position="159"/>
    </location>
    <ligand>
        <name>substrate</name>
    </ligand>
</feature>
<dbReference type="AlphaFoldDB" id="F7YVJ7"/>
<evidence type="ECO:0000313" key="14">
    <source>
        <dbReference type="EMBL" id="AEH51652.1"/>
    </source>
</evidence>
<sequence precursor="true">MSSVKIVFLGAGSVRYTLQLFLDICKTKELWESYVCLMDIDSEKLAAVHNLAERAMNEIGADLRIESTTSLEKALEGADFIVNTVLAKGEGEEDGYTQYEIMRQVGEKHGYYRGIDSQEFNMVSDYYTITNFNQLNTSLEIAKAVERICPNAYLMQTANPVMEITQIVLRSTKTKIIGFCHGFAHVKDVFEALGLEFEKVDWQVAGINHGIWLNRFRYNGEDAYKLFDKWIEEKSSQWEPKSPWDVQLSPAAIDMYKFYGMLPIGDTVRNGSWKYHYNLETKKKWYGKFGGIDNEVERPKFYEELRALRKKLLALAQDKTVKLSQVFPEEFRLDKLSGEQQIPFINALVNNKPARLFLNILNNGIIPELPNDVVVEVPCIIDASGIHPEKIDPPLTSRIIKYFLMPRIMRMEMAVEAFLTGDKKVLEEFLIRDPRTKSYEQVKAVLDEIMNLPFNKKMKEHYKWE</sequence>
<keyword evidence="10" id="KW-0170">Cobalt</keyword>
<evidence type="ECO:0000256" key="10">
    <source>
        <dbReference type="PIRSR" id="PIRSR601088-3"/>
    </source>
</evidence>
<keyword evidence="10" id="KW-0533">Nickel</keyword>
<protein>
    <submittedName>
        <fullName evidence="14">Glycoside hydrolase family 4</fullName>
    </submittedName>
</protein>
<dbReference type="SUPFAM" id="SSF56327">
    <property type="entry name" value="LDH C-terminal domain-like"/>
    <property type="match status" value="1"/>
</dbReference>
<evidence type="ECO:0000256" key="12">
    <source>
        <dbReference type="RuleBase" id="RU361152"/>
    </source>
</evidence>
<dbReference type="KEGG" id="tta:Theth_1600"/>
<evidence type="ECO:0000256" key="2">
    <source>
        <dbReference type="ARBA" id="ARBA00010141"/>
    </source>
</evidence>
<reference evidence="14 15" key="1">
    <citation type="submission" date="2010-11" db="EMBL/GenBank/DDBJ databases">
        <title>The complete genome of Thermotoga thermarum DSM 5069.</title>
        <authorList>
            <consortium name="US DOE Joint Genome Institute (JGI-PGF)"/>
            <person name="Lucas S."/>
            <person name="Copeland A."/>
            <person name="Lapidus A."/>
            <person name="Bruce D."/>
            <person name="Goodwin L."/>
            <person name="Pitluck S."/>
            <person name="Kyrpides N."/>
            <person name="Mavromatis K."/>
            <person name="Ivanova N."/>
            <person name="Zeytun A."/>
            <person name="Brettin T."/>
            <person name="Detter J.C."/>
            <person name="Tapia R."/>
            <person name="Han C."/>
            <person name="Land M."/>
            <person name="Hauser L."/>
            <person name="Markowitz V."/>
            <person name="Cheng J.-F."/>
            <person name="Hugenholtz P."/>
            <person name="Woyke T."/>
            <person name="Wu D."/>
            <person name="Spring S."/>
            <person name="Schroeder M."/>
            <person name="Brambilla E."/>
            <person name="Klenk H.-P."/>
            <person name="Eisen J.A."/>
        </authorList>
    </citation>
    <scope>NUCLEOTIDE SEQUENCE [LARGE SCALE GENOMIC DNA]</scope>
    <source>
        <strain evidence="14 15">DSM 5069</strain>
    </source>
</reference>
<dbReference type="InterPro" id="IPR053487">
    <property type="entry name" value="Alpha-glycosidase"/>
</dbReference>
<dbReference type="PRINTS" id="PR00732">
    <property type="entry name" value="GLHYDRLASE4"/>
</dbReference>
<dbReference type="PATRIC" id="fig|688269.3.peg.1647"/>
<evidence type="ECO:0000259" key="13">
    <source>
        <dbReference type="Pfam" id="PF11975"/>
    </source>
</evidence>
<feature type="domain" description="Glycosyl hydrolase family 4 C-terminal" evidence="13">
    <location>
        <begin position="204"/>
        <end position="436"/>
    </location>
</feature>
<dbReference type="HOGENOM" id="CLU_045951_1_1_0"/>
<dbReference type="PANTHER" id="PTHR32092:SF3">
    <property type="entry name" value="PUTATIVE-RELATED"/>
    <property type="match status" value="1"/>
</dbReference>
<dbReference type="PANTHER" id="PTHR32092">
    <property type="entry name" value="6-PHOSPHO-BETA-GLUCOSIDASE-RELATED"/>
    <property type="match status" value="1"/>
</dbReference>
<keyword evidence="7" id="KW-0119">Carbohydrate metabolism</keyword>
<keyword evidence="15" id="KW-1185">Reference proteome</keyword>
<dbReference type="InterPro" id="IPR015955">
    <property type="entry name" value="Lactate_DH/Glyco_Ohase_4_C"/>
</dbReference>
<evidence type="ECO:0000256" key="9">
    <source>
        <dbReference type="PIRSR" id="PIRSR601088-2"/>
    </source>
</evidence>
<keyword evidence="5 12" id="KW-0520">NAD</keyword>
<dbReference type="EMBL" id="CP002351">
    <property type="protein sequence ID" value="AEH51652.1"/>
    <property type="molecule type" value="Genomic_DNA"/>
</dbReference>
<dbReference type="Pfam" id="PF11975">
    <property type="entry name" value="Glyco_hydro_4C"/>
    <property type="match status" value="1"/>
</dbReference>
<gene>
    <name evidence="14" type="ORF">Theth_1600</name>
</gene>
<dbReference type="InterPro" id="IPR053715">
    <property type="entry name" value="GH4_Enzyme_sf"/>
</dbReference>
<organism evidence="14 15">
    <name type="scientific">Pseudothermotoga thermarum DSM 5069</name>
    <dbReference type="NCBI Taxonomy" id="688269"/>
    <lineage>
        <taxon>Bacteria</taxon>
        <taxon>Thermotogati</taxon>
        <taxon>Thermotogota</taxon>
        <taxon>Thermotogae</taxon>
        <taxon>Thermotogales</taxon>
        <taxon>Thermotogaceae</taxon>
        <taxon>Pseudothermotoga</taxon>
    </lineage>
</organism>
<keyword evidence="10" id="KW-0408">Iron</keyword>
<name>F7YVJ7_9THEM</name>
<keyword evidence="6 10" id="KW-0464">Manganese</keyword>
<evidence type="ECO:0000256" key="7">
    <source>
        <dbReference type="ARBA" id="ARBA00023277"/>
    </source>
</evidence>
<dbReference type="Gene3D" id="3.90.1820.10">
    <property type="entry name" value="AglA-like glucosidase"/>
    <property type="match status" value="1"/>
</dbReference>
<evidence type="ECO:0000256" key="4">
    <source>
        <dbReference type="ARBA" id="ARBA00022801"/>
    </source>
</evidence>
<feature type="binding site" evidence="10">
    <location>
        <position position="209"/>
    </location>
    <ligand>
        <name>Mn(2+)</name>
        <dbReference type="ChEBI" id="CHEBI:29035"/>
    </ligand>
</feature>
<keyword evidence="8 12" id="KW-0326">Glycosidase</keyword>
<proteinExistence type="inferred from homology"/>
<dbReference type="InterPro" id="IPR019802">
    <property type="entry name" value="GlycHydrolase_4_CS"/>
</dbReference>
<dbReference type="SUPFAM" id="SSF51735">
    <property type="entry name" value="NAD(P)-binding Rossmann-fold domains"/>
    <property type="match status" value="1"/>
</dbReference>
<dbReference type="GO" id="GO:0005975">
    <property type="term" value="P:carbohydrate metabolic process"/>
    <property type="evidence" value="ECO:0007669"/>
    <property type="project" value="InterPro"/>
</dbReference>
<evidence type="ECO:0000256" key="11">
    <source>
        <dbReference type="PIRSR" id="PIRSR601088-4"/>
    </source>
</evidence>
<dbReference type="InterPro" id="IPR001088">
    <property type="entry name" value="Glyco_hydro_4"/>
</dbReference>
<evidence type="ECO:0000256" key="1">
    <source>
        <dbReference type="ARBA" id="ARBA00001936"/>
    </source>
</evidence>
<dbReference type="CDD" id="cd05297">
    <property type="entry name" value="GH4_alpha_glucosidase_galactosidase"/>
    <property type="match status" value="1"/>
</dbReference>
<dbReference type="InterPro" id="IPR036291">
    <property type="entry name" value="NAD(P)-bd_dom_sf"/>
</dbReference>
<dbReference type="eggNOG" id="COG1486">
    <property type="taxonomic scope" value="Bacteria"/>
</dbReference>
<dbReference type="GO" id="GO:0016616">
    <property type="term" value="F:oxidoreductase activity, acting on the CH-OH group of donors, NAD or NADP as acceptor"/>
    <property type="evidence" value="ECO:0007669"/>
    <property type="project" value="InterPro"/>
</dbReference>
<comment type="cofactor">
    <cofactor evidence="12">
        <name>NAD(+)</name>
        <dbReference type="ChEBI" id="CHEBI:57540"/>
    </cofactor>
    <text evidence="12">Binds 1 NAD(+) per subunit.</text>
</comment>
<evidence type="ECO:0000256" key="5">
    <source>
        <dbReference type="ARBA" id="ARBA00023027"/>
    </source>
</evidence>
<keyword evidence="3 10" id="KW-0479">Metal-binding</keyword>
<evidence type="ECO:0000256" key="6">
    <source>
        <dbReference type="ARBA" id="ARBA00023211"/>
    </source>
</evidence>
<evidence type="ECO:0000313" key="15">
    <source>
        <dbReference type="Proteomes" id="UP000006804"/>
    </source>
</evidence>
<feature type="site" description="Increases basicity of active site Tyr" evidence="11">
    <location>
        <position position="119"/>
    </location>
</feature>
<evidence type="ECO:0000256" key="3">
    <source>
        <dbReference type="ARBA" id="ARBA00022723"/>
    </source>
</evidence>
<dbReference type="GO" id="GO:0004553">
    <property type="term" value="F:hydrolase activity, hydrolyzing O-glycosyl compounds"/>
    <property type="evidence" value="ECO:0007669"/>
    <property type="project" value="InterPro"/>
</dbReference>
<dbReference type="GO" id="GO:0046872">
    <property type="term" value="F:metal ion binding"/>
    <property type="evidence" value="ECO:0007669"/>
    <property type="project" value="UniProtKB-KW"/>
</dbReference>
<dbReference type="NCBIfam" id="NF041089">
    <property type="entry name" value="alpha_gluc_AglA"/>
    <property type="match status" value="1"/>
</dbReference>
<feature type="binding site" evidence="10">
    <location>
        <position position="180"/>
    </location>
    <ligand>
        <name>Mn(2+)</name>
        <dbReference type="ChEBI" id="CHEBI:29035"/>
    </ligand>
</feature>
<dbReference type="Pfam" id="PF02056">
    <property type="entry name" value="Glyco_hydro_4"/>
    <property type="match status" value="1"/>
</dbReference>
<accession>F7YVJ7</accession>
<comment type="cofactor">
    <cofactor evidence="1">
        <name>Mn(2+)</name>
        <dbReference type="ChEBI" id="CHEBI:29035"/>
    </cofactor>
</comment>
<keyword evidence="4 12" id="KW-0378">Hydrolase</keyword>